<dbReference type="AlphaFoldDB" id="X1RKJ9"/>
<gene>
    <name evidence="1" type="ORF">S06H3_55133</name>
</gene>
<sequence>MYSTEAFTAADTLTKEESGKLCTNEGAGGDVALTLPQDAEGGCRFTFLVVAAHYLTITSGAAGAIYLNGTKGSDVGFIRENVADELVTLIAIGNGDWFTVEATSGWAST</sequence>
<name>X1RKJ9_9ZZZZ</name>
<accession>X1RKJ9</accession>
<proteinExistence type="predicted"/>
<organism evidence="1">
    <name type="scientific">marine sediment metagenome</name>
    <dbReference type="NCBI Taxonomy" id="412755"/>
    <lineage>
        <taxon>unclassified sequences</taxon>
        <taxon>metagenomes</taxon>
        <taxon>ecological metagenomes</taxon>
    </lineage>
</organism>
<protein>
    <submittedName>
        <fullName evidence="1">Uncharacterized protein</fullName>
    </submittedName>
</protein>
<reference evidence="1" key="1">
    <citation type="journal article" date="2014" name="Front. Microbiol.">
        <title>High frequency of phylogenetically diverse reductive dehalogenase-homologous genes in deep subseafloor sedimentary metagenomes.</title>
        <authorList>
            <person name="Kawai M."/>
            <person name="Futagami T."/>
            <person name="Toyoda A."/>
            <person name="Takaki Y."/>
            <person name="Nishi S."/>
            <person name="Hori S."/>
            <person name="Arai W."/>
            <person name="Tsubouchi T."/>
            <person name="Morono Y."/>
            <person name="Uchiyama I."/>
            <person name="Ito T."/>
            <person name="Fujiyama A."/>
            <person name="Inagaki F."/>
            <person name="Takami H."/>
        </authorList>
    </citation>
    <scope>NUCLEOTIDE SEQUENCE</scope>
    <source>
        <strain evidence="1">Expedition CK06-06</strain>
    </source>
</reference>
<evidence type="ECO:0000313" key="1">
    <source>
        <dbReference type="EMBL" id="GAI56059.1"/>
    </source>
</evidence>
<comment type="caution">
    <text evidence="1">The sequence shown here is derived from an EMBL/GenBank/DDBJ whole genome shotgun (WGS) entry which is preliminary data.</text>
</comment>
<dbReference type="EMBL" id="BARV01035318">
    <property type="protein sequence ID" value="GAI56059.1"/>
    <property type="molecule type" value="Genomic_DNA"/>
</dbReference>